<feature type="transmembrane region" description="Helical" evidence="1">
    <location>
        <begin position="94"/>
        <end position="116"/>
    </location>
</feature>
<sequence>MTLDLSTFAWIHTLISLVPLVAGIVVVANLIKSEDNPAWTMLFFVTAIATNVTGFGFPFHQFLPSHGVAIISLVVLFAALAGRYLLRLQGHGRWIYVVGIVAGLYFDYFVLIAQAFNKVNVLRAMAPTQSEPPFRHRAGRTPPGLSHHRLCRREGLPARQFRARGCLRRQRWTMAATGPPPGGP</sequence>
<organism evidence="2 3">
    <name type="scientific">Phreatobacter aquaticus</name>
    <dbReference type="NCBI Taxonomy" id="2570229"/>
    <lineage>
        <taxon>Bacteria</taxon>
        <taxon>Pseudomonadati</taxon>
        <taxon>Pseudomonadota</taxon>
        <taxon>Alphaproteobacteria</taxon>
        <taxon>Hyphomicrobiales</taxon>
        <taxon>Phreatobacteraceae</taxon>
        <taxon>Phreatobacter</taxon>
    </lineage>
</organism>
<name>A0A4D7QLA4_9HYPH</name>
<feature type="transmembrane region" description="Helical" evidence="1">
    <location>
        <begin position="63"/>
        <end position="82"/>
    </location>
</feature>
<evidence type="ECO:0008006" key="4">
    <source>
        <dbReference type="Google" id="ProtNLM"/>
    </source>
</evidence>
<feature type="transmembrane region" description="Helical" evidence="1">
    <location>
        <begin position="38"/>
        <end position="57"/>
    </location>
</feature>
<keyword evidence="1" id="KW-0472">Membrane</keyword>
<evidence type="ECO:0000256" key="1">
    <source>
        <dbReference type="SAM" id="Phobius"/>
    </source>
</evidence>
<dbReference type="OrthoDB" id="122197at2"/>
<evidence type="ECO:0000313" key="3">
    <source>
        <dbReference type="Proteomes" id="UP000298588"/>
    </source>
</evidence>
<dbReference type="RefSeq" id="WP_137098386.1">
    <property type="nucleotide sequence ID" value="NZ_CP039865.1"/>
</dbReference>
<keyword evidence="3" id="KW-1185">Reference proteome</keyword>
<dbReference type="AlphaFoldDB" id="A0A4D7QLA4"/>
<accession>A0A4D7QLA4</accession>
<dbReference type="KEGG" id="paqt:E8L99_04290"/>
<evidence type="ECO:0000313" key="2">
    <source>
        <dbReference type="EMBL" id="QCK85052.1"/>
    </source>
</evidence>
<proteinExistence type="predicted"/>
<keyword evidence="1" id="KW-1133">Transmembrane helix</keyword>
<protein>
    <recommendedName>
        <fullName evidence="4">DUF2231 domain-containing protein</fullName>
    </recommendedName>
</protein>
<dbReference type="Proteomes" id="UP000298588">
    <property type="component" value="Chromosome"/>
</dbReference>
<feature type="transmembrane region" description="Helical" evidence="1">
    <location>
        <begin position="6"/>
        <end position="31"/>
    </location>
</feature>
<gene>
    <name evidence="2" type="ORF">E8L99_04290</name>
</gene>
<dbReference type="EMBL" id="CP039865">
    <property type="protein sequence ID" value="QCK85052.1"/>
    <property type="molecule type" value="Genomic_DNA"/>
</dbReference>
<keyword evidence="1" id="KW-0812">Transmembrane</keyword>
<reference evidence="2 3" key="1">
    <citation type="submission" date="2019-04" db="EMBL/GenBank/DDBJ databases">
        <title>Phreatobacter aquaticus sp. nov.</title>
        <authorList>
            <person name="Choi A."/>
            <person name="Baek K."/>
        </authorList>
    </citation>
    <scope>NUCLEOTIDE SEQUENCE [LARGE SCALE GENOMIC DNA]</scope>
    <source>
        <strain evidence="2 3">NMCR1094</strain>
    </source>
</reference>